<evidence type="ECO:0000259" key="1">
    <source>
        <dbReference type="SMART" id="SM01022"/>
    </source>
</evidence>
<dbReference type="SUPFAM" id="SSF88697">
    <property type="entry name" value="PUA domain-like"/>
    <property type="match status" value="1"/>
</dbReference>
<organism evidence="2 3">
    <name type="scientific">Filifactor villosus</name>
    <dbReference type="NCBI Taxonomy" id="29374"/>
    <lineage>
        <taxon>Bacteria</taxon>
        <taxon>Bacillati</taxon>
        <taxon>Bacillota</taxon>
        <taxon>Clostridia</taxon>
        <taxon>Peptostreptococcales</taxon>
        <taxon>Filifactoraceae</taxon>
        <taxon>Filifactor</taxon>
    </lineage>
</organism>
<dbReference type="InterPro" id="IPR015947">
    <property type="entry name" value="PUA-like_sf"/>
</dbReference>
<reference evidence="3" key="1">
    <citation type="journal article" date="2019" name="Int. J. Syst. Evol. Microbiol.">
        <title>The Global Catalogue of Microorganisms (GCM) 10K type strain sequencing project: providing services to taxonomists for standard genome sequencing and annotation.</title>
        <authorList>
            <consortium name="The Broad Institute Genomics Platform"/>
            <consortium name="The Broad Institute Genome Sequencing Center for Infectious Disease"/>
            <person name="Wu L."/>
            <person name="Ma J."/>
        </authorList>
    </citation>
    <scope>NUCLEOTIDE SEQUENCE [LARGE SCALE GENOMIC DNA]</scope>
    <source>
        <strain evidence="3">CCUG 46385</strain>
    </source>
</reference>
<accession>A0ABV9QLQ9</accession>
<evidence type="ECO:0000313" key="2">
    <source>
        <dbReference type="EMBL" id="MFC4805347.1"/>
    </source>
</evidence>
<dbReference type="EMBL" id="JBHSHL010000045">
    <property type="protein sequence ID" value="MFC4805347.1"/>
    <property type="molecule type" value="Genomic_DNA"/>
</dbReference>
<proteinExistence type="predicted"/>
<dbReference type="Proteomes" id="UP001595916">
    <property type="component" value="Unassembled WGS sequence"/>
</dbReference>
<feature type="domain" description="ASCH" evidence="1">
    <location>
        <begin position="5"/>
        <end position="100"/>
    </location>
</feature>
<comment type="caution">
    <text evidence="2">The sequence shown here is derived from an EMBL/GenBank/DDBJ whole genome shotgun (WGS) entry which is preliminary data.</text>
</comment>
<dbReference type="SMART" id="SM01022">
    <property type="entry name" value="ASCH"/>
    <property type="match status" value="1"/>
</dbReference>
<evidence type="ECO:0000313" key="3">
    <source>
        <dbReference type="Proteomes" id="UP001595916"/>
    </source>
</evidence>
<dbReference type="InterPro" id="IPR007374">
    <property type="entry name" value="ASCH_domain"/>
</dbReference>
<dbReference type="CDD" id="cd06555">
    <property type="entry name" value="ASCH_PF0470_like"/>
    <property type="match status" value="1"/>
</dbReference>
<gene>
    <name evidence="2" type="ORF">ACFO4R_09660</name>
</gene>
<protein>
    <submittedName>
        <fullName evidence="2">ASCH domain-containing protein</fullName>
    </submittedName>
</protein>
<name>A0ABV9QLQ9_9FIRM</name>
<dbReference type="Pfam" id="PF04266">
    <property type="entry name" value="ASCH"/>
    <property type="match status" value="1"/>
</dbReference>
<dbReference type="Gene3D" id="2.30.130.30">
    <property type="entry name" value="Hypothetical protein"/>
    <property type="match status" value="1"/>
</dbReference>
<keyword evidence="3" id="KW-1185">Reference proteome</keyword>
<dbReference type="RefSeq" id="WP_379788902.1">
    <property type="nucleotide sequence ID" value="NZ_JBHSHL010000045.1"/>
</dbReference>
<sequence>MEHRMRLKPSPFEKIKQGTKTMELRLYDEKRRKISIGDRICFVNMEDEGETLFVEVKNLYVFESFEKLYQRLPLTSCGYTQEDVHRASPRDMEEYYSPKQQAEVGVVGIEISLL</sequence>